<dbReference type="AlphaFoldDB" id="A0A238L757"/>
<dbReference type="OrthoDB" id="7595282at2"/>
<evidence type="ECO:0000313" key="3">
    <source>
        <dbReference type="Proteomes" id="UP000207598"/>
    </source>
</evidence>
<proteinExistence type="predicted"/>
<protein>
    <recommendedName>
        <fullName evidence="1">TniQ domain-containing protein</fullName>
    </recommendedName>
</protein>
<dbReference type="EMBL" id="FXYF01000029">
    <property type="protein sequence ID" value="SMX50828.1"/>
    <property type="molecule type" value="Genomic_DNA"/>
</dbReference>
<accession>A0A238L757</accession>
<evidence type="ECO:0000313" key="2">
    <source>
        <dbReference type="EMBL" id="SMX50828.1"/>
    </source>
</evidence>
<organism evidence="2 3">
    <name type="scientific">Maliponia aquimaris</name>
    <dbReference type="NCBI Taxonomy" id="1673631"/>
    <lineage>
        <taxon>Bacteria</taxon>
        <taxon>Pseudomonadati</taxon>
        <taxon>Pseudomonadota</taxon>
        <taxon>Alphaproteobacteria</taxon>
        <taxon>Rhodobacterales</taxon>
        <taxon>Paracoccaceae</taxon>
        <taxon>Maliponia</taxon>
    </lineage>
</organism>
<feature type="domain" description="TniQ" evidence="1">
    <location>
        <begin position="9"/>
        <end position="131"/>
    </location>
</feature>
<evidence type="ECO:0000259" key="1">
    <source>
        <dbReference type="Pfam" id="PF06527"/>
    </source>
</evidence>
<dbReference type="Proteomes" id="UP000207598">
    <property type="component" value="Unassembled WGS sequence"/>
</dbReference>
<sequence>MTLKPPMPLDPEETLLSYADRLSLMHTGKGMERLLKDLGIRRDHFVSGRPETVDLLAEATSHDADLLRRGAIRVHQLRASFRGQDISKTFLSPRAGRYCPECLSEDGARDNRRFRLIWGFRHVARCGRHAVWLSETPYPNDTNLRSSLGMSPLGKAMRADEEAPEYMSWLAARLNGNSPADANWLAGQTIQLVLKSSEMLGVVLEHGHKFSPAKLTPAQTEEATDIGFSIYRDGPEAVEEALDTIRKTSPASAVQAGPLAYYGQLFDWLDRRSNALDPGPIRDILRDHIVKHSAVEPGTKVLGVEITERRYHTVKSLARAVGIDRVRLARLLEKIQLVPKDATEVETGNMVFEAATAVPLIKAFKTAVPLQDVPRYIGASKRQIEILYRVGILQPLTPRTGRGSVRHVVFARGHLDALLEKVSNLPIAAMEQVDDLHQLAFAAQRGAGRFEDLFADVLEGRIEAFRRPDLQGVGAIQVNVYALIDRKTPA</sequence>
<name>A0A238L757_9RHOB</name>
<dbReference type="InterPro" id="IPR009492">
    <property type="entry name" value="TniQ"/>
</dbReference>
<gene>
    <name evidence="2" type="ORF">MAA8898_05028</name>
</gene>
<reference evidence="2 3" key="1">
    <citation type="submission" date="2017-05" db="EMBL/GenBank/DDBJ databases">
        <authorList>
            <person name="Song R."/>
            <person name="Chenine A.L."/>
            <person name="Ruprecht R.M."/>
        </authorList>
    </citation>
    <scope>NUCLEOTIDE SEQUENCE [LARGE SCALE GENOMIC DNA]</scope>
    <source>
        <strain evidence="2 3">CECT 8898</strain>
    </source>
</reference>
<dbReference type="Pfam" id="PF06527">
    <property type="entry name" value="TniQ"/>
    <property type="match status" value="1"/>
</dbReference>
<keyword evidence="3" id="KW-1185">Reference proteome</keyword>